<dbReference type="STRING" id="392500.Swoo_0031"/>
<dbReference type="EMBL" id="CP000961">
    <property type="protein sequence ID" value="ACA84332.1"/>
    <property type="molecule type" value="Genomic_DNA"/>
</dbReference>
<gene>
    <name evidence="1" type="ordered locus">Swoo_0031</name>
</gene>
<dbReference type="Proteomes" id="UP000002168">
    <property type="component" value="Chromosome"/>
</dbReference>
<name>B1KCV7_SHEWM</name>
<sequence>MALGIPLDIAEILNFVAIESGTKIEKVHLNSNISDELGIVGDDFHELIEAYSNKYHVNMDEYLWYFHSEDEGVNIWSFIFKPPWKKVEKIPITPQMLLNFAIKGKWLVVYPEHKVPTNRNDITYSNCLWLVLIIGFLVACYT</sequence>
<evidence type="ECO:0000313" key="1">
    <source>
        <dbReference type="EMBL" id="ACA84332.1"/>
    </source>
</evidence>
<dbReference type="AlphaFoldDB" id="B1KCV7"/>
<proteinExistence type="predicted"/>
<evidence type="ECO:0000313" key="2">
    <source>
        <dbReference type="Proteomes" id="UP000002168"/>
    </source>
</evidence>
<dbReference type="Pfam" id="PF07377">
    <property type="entry name" value="DUF1493"/>
    <property type="match status" value="1"/>
</dbReference>
<dbReference type="eggNOG" id="ENOG50332MP">
    <property type="taxonomic scope" value="Bacteria"/>
</dbReference>
<accession>B1KCV7</accession>
<protein>
    <recommendedName>
        <fullName evidence="3">DUF1493 family protein</fullName>
    </recommendedName>
</protein>
<dbReference type="KEGG" id="swd:Swoo_0031"/>
<reference evidence="1 2" key="1">
    <citation type="submission" date="2008-02" db="EMBL/GenBank/DDBJ databases">
        <title>Complete sequence of Shewanella woodyi ATCC 51908.</title>
        <authorList>
            <consortium name="US DOE Joint Genome Institute"/>
            <person name="Copeland A."/>
            <person name="Lucas S."/>
            <person name="Lapidus A."/>
            <person name="Glavina del Rio T."/>
            <person name="Dalin E."/>
            <person name="Tice H."/>
            <person name="Bruce D."/>
            <person name="Goodwin L."/>
            <person name="Pitluck S."/>
            <person name="Sims D."/>
            <person name="Brettin T."/>
            <person name="Detter J.C."/>
            <person name="Han C."/>
            <person name="Kuske C.R."/>
            <person name="Schmutz J."/>
            <person name="Larimer F."/>
            <person name="Land M."/>
            <person name="Hauser L."/>
            <person name="Kyrpides N."/>
            <person name="Lykidis A."/>
            <person name="Zhao J.-S."/>
            <person name="Richardson P."/>
        </authorList>
    </citation>
    <scope>NUCLEOTIDE SEQUENCE [LARGE SCALE GENOMIC DNA]</scope>
    <source>
        <strain evidence="2">ATCC 51908 / MS32</strain>
    </source>
</reference>
<evidence type="ECO:0008006" key="3">
    <source>
        <dbReference type="Google" id="ProtNLM"/>
    </source>
</evidence>
<keyword evidence="2" id="KW-1185">Reference proteome</keyword>
<organism evidence="1 2">
    <name type="scientific">Shewanella woodyi (strain ATCC 51908 / MS32)</name>
    <dbReference type="NCBI Taxonomy" id="392500"/>
    <lineage>
        <taxon>Bacteria</taxon>
        <taxon>Pseudomonadati</taxon>
        <taxon>Pseudomonadota</taxon>
        <taxon>Gammaproteobacteria</taxon>
        <taxon>Alteromonadales</taxon>
        <taxon>Shewanellaceae</taxon>
        <taxon>Shewanella</taxon>
    </lineage>
</organism>
<dbReference type="RefSeq" id="WP_012322681.1">
    <property type="nucleotide sequence ID" value="NC_010506.1"/>
</dbReference>
<dbReference type="InterPro" id="IPR010862">
    <property type="entry name" value="DUF1493"/>
</dbReference>
<dbReference type="HOGENOM" id="CLU_1842156_0_0_6"/>